<feature type="compositionally biased region" description="Basic and acidic residues" evidence="3">
    <location>
        <begin position="232"/>
        <end position="267"/>
    </location>
</feature>
<dbReference type="GO" id="GO:0005524">
    <property type="term" value="F:ATP binding"/>
    <property type="evidence" value="ECO:0007669"/>
    <property type="project" value="UniProtKB-KW"/>
</dbReference>
<dbReference type="Pfam" id="PF00005">
    <property type="entry name" value="ABC_tran"/>
    <property type="match status" value="2"/>
</dbReference>
<name>A0A2S7IJR5_9BACT</name>
<dbReference type="AlphaFoldDB" id="A0A2S7IJR5"/>
<dbReference type="PROSITE" id="PS00211">
    <property type="entry name" value="ABC_TRANSPORTER_1"/>
    <property type="match status" value="1"/>
</dbReference>
<sequence length="530" mass="59083">MSIIVNALSYVHANGDALLDSISLSVATGEKAALVGNNGVGKSTLLQIIAGQRQAASGEIVLSEKPYYVPQHVGQYDSYTVAEVLGVAEKLKALRAILSGDAAEAHFTTLADDWELEERLQAAFESWHIKTLDLDQTLGGLSGGEKTKVFLAGLFLHSPGIVLLDEPTNHLDGTSRLRLYHWLSQSKTTVLIVSHDRALLNQLDTTLELGKGHLEVYGGNYDFYQEQKRTQREALKAQADEHEKTLKQAQQKARDLAEQRQKQESRGKAQGQKQALPRIIAGGRKTQAEQSTAKLKEVHQEKLQDLSGQLRSVRTQLHQTQPLHLVLESSDLHHGKLLIEAQHLNQHLGESSLWPEPLQFQICSGDRIRIQGPNGSGKTTLLKLATGQLTPSQGEVTRADFSYVYLDQEYSLLASELTVFEQVQRFNNRQLLEHDLKNLLHQHQLPRASWDRTCDSLSGGEKMKLALCCLQVSQNRPDLLLLDEPTNNLDLTSQQIFTRAVKDFKGSLLVISHDEYFIEEIQVNRTLSLA</sequence>
<protein>
    <submittedName>
        <fullName evidence="5">ABC transporter ATP-binding protein</fullName>
    </submittedName>
</protein>
<dbReference type="SUPFAM" id="SSF52540">
    <property type="entry name" value="P-loop containing nucleoside triphosphate hydrolases"/>
    <property type="match status" value="2"/>
</dbReference>
<evidence type="ECO:0000256" key="1">
    <source>
        <dbReference type="ARBA" id="ARBA00022741"/>
    </source>
</evidence>
<keyword evidence="6" id="KW-1185">Reference proteome</keyword>
<feature type="domain" description="ABC transporter" evidence="4">
    <location>
        <begin position="339"/>
        <end position="530"/>
    </location>
</feature>
<feature type="domain" description="ABC transporter" evidence="4">
    <location>
        <begin position="3"/>
        <end position="236"/>
    </location>
</feature>
<evidence type="ECO:0000256" key="3">
    <source>
        <dbReference type="SAM" id="MobiDB-lite"/>
    </source>
</evidence>
<evidence type="ECO:0000256" key="2">
    <source>
        <dbReference type="ARBA" id="ARBA00022840"/>
    </source>
</evidence>
<dbReference type="CDD" id="cd03221">
    <property type="entry name" value="ABCF_EF-3"/>
    <property type="match status" value="2"/>
</dbReference>
<dbReference type="InterPro" id="IPR027417">
    <property type="entry name" value="P-loop_NTPase"/>
</dbReference>
<evidence type="ECO:0000313" key="5">
    <source>
        <dbReference type="EMBL" id="PQA56888.1"/>
    </source>
</evidence>
<dbReference type="EMBL" id="PTRA01000002">
    <property type="protein sequence ID" value="PQA56888.1"/>
    <property type="molecule type" value="Genomic_DNA"/>
</dbReference>
<dbReference type="SMART" id="SM00382">
    <property type="entry name" value="AAA"/>
    <property type="match status" value="2"/>
</dbReference>
<accession>A0A2S7IJR5</accession>
<dbReference type="OrthoDB" id="1521973at2"/>
<gene>
    <name evidence="5" type="ORF">C5O19_16255</name>
</gene>
<dbReference type="FunFam" id="3.40.50.300:FF:001320">
    <property type="entry name" value="Heme ABC transporter ATP-binding protein"/>
    <property type="match status" value="1"/>
</dbReference>
<dbReference type="InterPro" id="IPR017871">
    <property type="entry name" value="ABC_transporter-like_CS"/>
</dbReference>
<dbReference type="InterPro" id="IPR003439">
    <property type="entry name" value="ABC_transporter-like_ATP-bd"/>
</dbReference>
<dbReference type="PANTHER" id="PTHR42855">
    <property type="entry name" value="ABC TRANSPORTER ATP-BINDING SUBUNIT"/>
    <property type="match status" value="1"/>
</dbReference>
<feature type="region of interest" description="Disordered" evidence="3">
    <location>
        <begin position="232"/>
        <end position="291"/>
    </location>
</feature>
<organism evidence="5 6">
    <name type="scientific">Siphonobacter curvatus</name>
    <dbReference type="NCBI Taxonomy" id="2094562"/>
    <lineage>
        <taxon>Bacteria</taxon>
        <taxon>Pseudomonadati</taxon>
        <taxon>Bacteroidota</taxon>
        <taxon>Cytophagia</taxon>
        <taxon>Cytophagales</taxon>
        <taxon>Cytophagaceae</taxon>
        <taxon>Siphonobacter</taxon>
    </lineage>
</organism>
<proteinExistence type="predicted"/>
<evidence type="ECO:0000313" key="6">
    <source>
        <dbReference type="Proteomes" id="UP000239590"/>
    </source>
</evidence>
<keyword evidence="1" id="KW-0547">Nucleotide-binding</keyword>
<dbReference type="PROSITE" id="PS50893">
    <property type="entry name" value="ABC_TRANSPORTER_2"/>
    <property type="match status" value="2"/>
</dbReference>
<dbReference type="PANTHER" id="PTHR42855:SF1">
    <property type="entry name" value="ABC TRANSPORTER DOMAIN-CONTAINING PROTEIN"/>
    <property type="match status" value="1"/>
</dbReference>
<evidence type="ECO:0000259" key="4">
    <source>
        <dbReference type="PROSITE" id="PS50893"/>
    </source>
</evidence>
<reference evidence="6" key="1">
    <citation type="submission" date="2018-02" db="EMBL/GenBank/DDBJ databases">
        <title>Genome sequencing of Solimonas sp. HR-BB.</title>
        <authorList>
            <person name="Lee Y."/>
            <person name="Jeon C.O."/>
        </authorList>
    </citation>
    <scope>NUCLEOTIDE SEQUENCE [LARGE SCALE GENOMIC DNA]</scope>
    <source>
        <strain evidence="6">HR-U</strain>
    </source>
</reference>
<dbReference type="InterPro" id="IPR003593">
    <property type="entry name" value="AAA+_ATPase"/>
</dbReference>
<comment type="caution">
    <text evidence="5">The sequence shown here is derived from an EMBL/GenBank/DDBJ whole genome shotgun (WGS) entry which is preliminary data.</text>
</comment>
<dbReference type="InterPro" id="IPR051309">
    <property type="entry name" value="ABCF_ATPase"/>
</dbReference>
<dbReference type="Proteomes" id="UP000239590">
    <property type="component" value="Unassembled WGS sequence"/>
</dbReference>
<dbReference type="GO" id="GO:0016887">
    <property type="term" value="F:ATP hydrolysis activity"/>
    <property type="evidence" value="ECO:0007669"/>
    <property type="project" value="InterPro"/>
</dbReference>
<dbReference type="Gene3D" id="3.40.50.300">
    <property type="entry name" value="P-loop containing nucleotide triphosphate hydrolases"/>
    <property type="match status" value="2"/>
</dbReference>
<keyword evidence="2 5" id="KW-0067">ATP-binding</keyword>